<feature type="transmembrane region" description="Helical" evidence="2">
    <location>
        <begin position="975"/>
        <end position="996"/>
    </location>
</feature>
<dbReference type="EMBL" id="GG662830">
    <property type="protein sequence ID" value="EAR88886.2"/>
    <property type="molecule type" value="Genomic_DNA"/>
</dbReference>
<dbReference type="PANTHER" id="PTHR31600">
    <property type="entry name" value="TINY MACROCYSTS PROTEIN B-RELATED"/>
    <property type="match status" value="1"/>
</dbReference>
<name>Q22U01_TETTS</name>
<organism evidence="3 4">
    <name type="scientific">Tetrahymena thermophila (strain SB210)</name>
    <dbReference type="NCBI Taxonomy" id="312017"/>
    <lineage>
        <taxon>Eukaryota</taxon>
        <taxon>Sar</taxon>
        <taxon>Alveolata</taxon>
        <taxon>Ciliophora</taxon>
        <taxon>Intramacronucleata</taxon>
        <taxon>Oligohymenophorea</taxon>
        <taxon>Hymenostomatida</taxon>
        <taxon>Tetrahymenina</taxon>
        <taxon>Tetrahymenidae</taxon>
        <taxon>Tetrahymena</taxon>
    </lineage>
</organism>
<evidence type="ECO:0000313" key="4">
    <source>
        <dbReference type="Proteomes" id="UP000009168"/>
    </source>
</evidence>
<gene>
    <name evidence="3" type="ORF">TTHERM_00264810</name>
</gene>
<sequence length="1391" mass="162683">MKNLKLDVSDLLGDQYRRKFLNELIADLFQQYLDSLLIKKDSSKEIAAKQIQKCYIQFLAIEQLYPPKTLSLLYSIIQELNQKNKSYELFFFNILLWRVSNKLNTTLFRKSTNKSNYLSHQKPLPILLPIEFDEFFQEFKIKLSNHLLRQKEYVDYLCSGYLHLKELEEKSKKNLSYIEDLSTLQKKLIYKNPASEELQFYSSIFNTQINFFGLEAMNLQKTCLAKRREAIIQNSQNIDVFQQNSCSIYVSLAEKENQIIKVSQNFSKIFEMQVKSVIAKPLNALIPKQMSKIHSEYINQFTQKNCISSFTLTKQRVVYGINGNGFIIPLNIRIKIQNQLSEIGLCALVTRDNTSNFYSIFTNSSGKIIQLSQQIYERIFKGIYSLSELQERNIQSIMETDLENEDEKESYFNFHGVLKISKSKRNRKDSASTNKLNQDLILFTKYKCSQISIDKNDSQQYILNYEFENFWEKIENNSQGVITKRNSFHSSPLDSRDPKRKISQQLSEPNSIQILPTLSPTVSIPFFNSNQKVIQKRKTAKQMLEDLRMNSSVPQSSRMGLLPFYNSKDNTSCVFEEEDEGQEKLTSRQFSQEDIERISMEKQDSLPLSQLQKIYQQQSQPYINATTQPDTLGCISPYASKNDLSIKTDNEFYSNKIIKNREISALIACPTPTLQTHQQIFQESKQASIQESRQYSIQDSRKYSIVYQNEYCNNQIFDKKANSKNSSIHGNKEDVVIESLSSKKTEKIQNKKRLLAKTITKTKLSALPKLIGYFGILSILILISSTIYFYFHDSQNVLSSESIFNKIGKSYQIALDMFNFATEQTYSKLIKANQDVLQINKSILNQQIQISSQLSKKYIDGFISNVDQIMKSKGEDYFEYMVNTKIKVLSAIVDPITDEEEDFYRYDSVLYNLVNYIASLRQITLYPNKEVQFQMSVVYGNIVVFEESQVQIQQYILSQSESYFSSIQHDQNLQIFITSIGSLIIFLLAFPFSLYLQKKKANLLQLLGSYSPKKLEEYMNQIQISLEKIRQYEYENYIQCNPHLLNQADNNNNKGVDNFNKISLMLKMQNNNKMESTLGMDRQFQSKEKKRRTRQMASFNNFQLSIGYHIICGIFILGLLIIQPIISYTIIEKFIQDGKYILLQQQMISKNFQFFTKQVMLNIKIEDMITRTKKKDIFYLTYGEKILDQFSQYQSSVQQLINQDQQYQIQQDDFSDQIRALSHGNICQAISQNPQLMNNTYSQQDCSSLSQGLFERGFYLSLLSQIKQIREQWDQYNGTEQQIIDYYRNQQSTNQNMIQKHKTYTFMLNVFTQIQYYLSQSKQLLSQYIVSILTYLAIFQIILILVVVTFGSLYLQRQFKYGLKQTQKLLTNIPVSISLENDYIMNYFKYK</sequence>
<dbReference type="InterPro" id="IPR052994">
    <property type="entry name" value="Tiny_macrocysts_regulators"/>
</dbReference>
<reference evidence="4" key="1">
    <citation type="journal article" date="2006" name="PLoS Biol.">
        <title>Macronuclear genome sequence of the ciliate Tetrahymena thermophila, a model eukaryote.</title>
        <authorList>
            <person name="Eisen J.A."/>
            <person name="Coyne R.S."/>
            <person name="Wu M."/>
            <person name="Wu D."/>
            <person name="Thiagarajan M."/>
            <person name="Wortman J.R."/>
            <person name="Badger J.H."/>
            <person name="Ren Q."/>
            <person name="Amedeo P."/>
            <person name="Jones K.M."/>
            <person name="Tallon L.J."/>
            <person name="Delcher A.L."/>
            <person name="Salzberg S.L."/>
            <person name="Silva J.C."/>
            <person name="Haas B.J."/>
            <person name="Majoros W.H."/>
            <person name="Farzad M."/>
            <person name="Carlton J.M."/>
            <person name="Smith R.K. Jr."/>
            <person name="Garg J."/>
            <person name="Pearlman R.E."/>
            <person name="Karrer K.M."/>
            <person name="Sun L."/>
            <person name="Manning G."/>
            <person name="Elde N.C."/>
            <person name="Turkewitz A.P."/>
            <person name="Asai D.J."/>
            <person name="Wilkes D.E."/>
            <person name="Wang Y."/>
            <person name="Cai H."/>
            <person name="Collins K."/>
            <person name="Stewart B.A."/>
            <person name="Lee S.R."/>
            <person name="Wilamowska K."/>
            <person name="Weinberg Z."/>
            <person name="Ruzzo W.L."/>
            <person name="Wloga D."/>
            <person name="Gaertig J."/>
            <person name="Frankel J."/>
            <person name="Tsao C.-C."/>
            <person name="Gorovsky M.A."/>
            <person name="Keeling P.J."/>
            <person name="Waller R.F."/>
            <person name="Patron N.J."/>
            <person name="Cherry J.M."/>
            <person name="Stover N.A."/>
            <person name="Krieger C.J."/>
            <person name="del Toro C."/>
            <person name="Ryder H.F."/>
            <person name="Williamson S.C."/>
            <person name="Barbeau R.A."/>
            <person name="Hamilton E.P."/>
            <person name="Orias E."/>
        </authorList>
    </citation>
    <scope>NUCLEOTIDE SEQUENCE [LARGE SCALE GENOMIC DNA]</scope>
    <source>
        <strain evidence="4">SB210</strain>
    </source>
</reference>
<keyword evidence="4" id="KW-1185">Reference proteome</keyword>
<dbReference type="PANTHER" id="PTHR31600:SF2">
    <property type="entry name" value="GAMETE ENRICHED GENE 10 PROTEIN-RELATED"/>
    <property type="match status" value="1"/>
</dbReference>
<keyword evidence="2" id="KW-0472">Membrane</keyword>
<evidence type="ECO:0000256" key="1">
    <source>
        <dbReference type="SAM" id="MobiDB-lite"/>
    </source>
</evidence>
<evidence type="ECO:0000256" key="2">
    <source>
        <dbReference type="SAM" id="Phobius"/>
    </source>
</evidence>
<dbReference type="KEGG" id="tet:TTHERM_00264810"/>
<feature type="transmembrane region" description="Helical" evidence="2">
    <location>
        <begin position="770"/>
        <end position="791"/>
    </location>
</feature>
<protein>
    <submittedName>
        <fullName evidence="3">Transmembrane protein, putative</fullName>
    </submittedName>
</protein>
<feature type="transmembrane region" description="Helical" evidence="2">
    <location>
        <begin position="1328"/>
        <end position="1355"/>
    </location>
</feature>
<proteinExistence type="predicted"/>
<dbReference type="HOGENOM" id="CLU_238550_0_0_1"/>
<keyword evidence="2" id="KW-1133">Transmembrane helix</keyword>
<feature type="transmembrane region" description="Helical" evidence="2">
    <location>
        <begin position="1099"/>
        <end position="1122"/>
    </location>
</feature>
<evidence type="ECO:0000313" key="3">
    <source>
        <dbReference type="EMBL" id="EAR88886.2"/>
    </source>
</evidence>
<feature type="compositionally biased region" description="Polar residues" evidence="1">
    <location>
        <begin position="483"/>
        <end position="493"/>
    </location>
</feature>
<accession>Q22U01</accession>
<keyword evidence="2 3" id="KW-0812">Transmembrane</keyword>
<feature type="region of interest" description="Disordered" evidence="1">
    <location>
        <begin position="483"/>
        <end position="508"/>
    </location>
</feature>
<dbReference type="Proteomes" id="UP000009168">
    <property type="component" value="Unassembled WGS sequence"/>
</dbReference>
<dbReference type="RefSeq" id="XP_001009131.2">
    <property type="nucleotide sequence ID" value="XM_001009131.2"/>
</dbReference>
<dbReference type="GeneID" id="7826106"/>
<dbReference type="InParanoid" id="Q22U01"/>